<proteinExistence type="predicted"/>
<reference evidence="1" key="1">
    <citation type="submission" date="2020-09" db="EMBL/GenBank/DDBJ databases">
        <title>Draft Genome Sequence of Paenibacillus sp. WST5.</title>
        <authorList>
            <person name="Bao Z."/>
        </authorList>
    </citation>
    <scope>NUCLEOTIDE SEQUENCE</scope>
    <source>
        <strain evidence="1">WST5</strain>
    </source>
</reference>
<evidence type="ECO:0000313" key="2">
    <source>
        <dbReference type="Proteomes" id="UP000650466"/>
    </source>
</evidence>
<accession>A0A926KL51</accession>
<dbReference type="RefSeq" id="WP_188173604.1">
    <property type="nucleotide sequence ID" value="NZ_JACVVD010000002.1"/>
</dbReference>
<dbReference type="EMBL" id="JACVVD010000002">
    <property type="protein sequence ID" value="MBD0379817.1"/>
    <property type="molecule type" value="Genomic_DNA"/>
</dbReference>
<keyword evidence="2" id="KW-1185">Reference proteome</keyword>
<comment type="caution">
    <text evidence="1">The sequence shown here is derived from an EMBL/GenBank/DDBJ whole genome shotgun (WGS) entry which is preliminary data.</text>
</comment>
<sequence length="159" mass="17811">MSNSRRKPSFTSDANIIDVYSLIRKTLAAGNTIDIASAGDSMFPLIKEASMCSFAQIIPSELKKGDIVLFASADHRLIGHRFMGRDSVGNYICKGDANLHPDAPIEESQLIGKLQFIRRNNYVLHADGWICSIWGFIIRSVPLLPRLFRKYLLLTSIKQ</sequence>
<organism evidence="1 2">
    <name type="scientific">Paenibacillus sedimenti</name>
    <dbReference type="NCBI Taxonomy" id="2770274"/>
    <lineage>
        <taxon>Bacteria</taxon>
        <taxon>Bacillati</taxon>
        <taxon>Bacillota</taxon>
        <taxon>Bacilli</taxon>
        <taxon>Bacillales</taxon>
        <taxon>Paenibacillaceae</taxon>
        <taxon>Paenibacillus</taxon>
    </lineage>
</organism>
<protein>
    <submittedName>
        <fullName evidence="1">S24/S26 family peptidase</fullName>
    </submittedName>
</protein>
<dbReference type="CDD" id="cd06462">
    <property type="entry name" value="Peptidase_S24_S26"/>
    <property type="match status" value="1"/>
</dbReference>
<gene>
    <name evidence="1" type="ORF">ICC18_06805</name>
</gene>
<evidence type="ECO:0000313" key="1">
    <source>
        <dbReference type="EMBL" id="MBD0379817.1"/>
    </source>
</evidence>
<dbReference type="Proteomes" id="UP000650466">
    <property type="component" value="Unassembled WGS sequence"/>
</dbReference>
<name>A0A926KL51_9BACL</name>
<dbReference type="AlphaFoldDB" id="A0A926KL51"/>